<feature type="compositionally biased region" description="Polar residues" evidence="1">
    <location>
        <begin position="242"/>
        <end position="252"/>
    </location>
</feature>
<feature type="region of interest" description="Disordered" evidence="1">
    <location>
        <begin position="134"/>
        <end position="252"/>
    </location>
</feature>
<evidence type="ECO:0008006" key="5">
    <source>
        <dbReference type="Google" id="ProtNLM"/>
    </source>
</evidence>
<proteinExistence type="predicted"/>
<feature type="signal peptide" evidence="2">
    <location>
        <begin position="1"/>
        <end position="28"/>
    </location>
</feature>
<name>A0AAQ4ETF8_AMBAM</name>
<sequence>MTATMRLLAVLPVATALLLWAAVDTCLGRRITKASSDPTSCPAICAKRAFFIAQNGTSVSMQPQEILVVESVQKILMTIKGGEKWVTITVGGDKVHVPSRAQIQIRVILQKNPQIRALLIGFIEGKRVQLKQGLVATKTPVKRNPPKKPAPPTKRPTAKPKTTPKATKNNQRTKKPATKRTKPTKKGNVKTTKRVPAKSTRRLTTKATKKPVTKTTKKPSTKPTRKSTSKLKSKPPKGVTPKPSQKSVTRRQLQGSIHFNASFEFWKNFRSNMPMPDISRIGLMYINAVPNIDPKALILLGYLFSQPNYFSVVYQTLIQIGIKFPSLTGPINSVTWNNVLIPFPQPLVVSYIVNVKGGVFQVPREAPKLALYLSTHAAEIAGVASSLSRIGGMYSISGGNQITGFTIFGQFYRFTKPAVTTLVLNGRSYVLPKDIDAILVAVKSNYKLFYSLQMLLEAFGVQFKKANPAVMQGLTPQGKSHSINIVPGVRIKIDDKFYDIPADLEAIFKKSDGFKVGALLAALQEKGVPVKVDEKTGVIEGILIKDGLVPFPYTIDLRFKMDNTVYVIPRDLQKLIAVLEKKNMPSKILSILYDRYGVIPVRNADNTVIAISFNGKKYPVKAQPQTAVTIRGRKFLLPKDTAKLVDFVQSLKNDDKIGFEFLKALKVAGFMLVTDDDGAMRRIQKGAQLIKLGMEIRVRVIYDKKTYKVPQDLMLLVNLIRKSGPAHVKKVTDQLKAFDVEVTKKDKKLKIVFNSVQYVVDLQSGSVQG</sequence>
<dbReference type="Proteomes" id="UP001321473">
    <property type="component" value="Unassembled WGS sequence"/>
</dbReference>
<evidence type="ECO:0000256" key="2">
    <source>
        <dbReference type="SAM" id="SignalP"/>
    </source>
</evidence>
<gene>
    <name evidence="3" type="ORF">V5799_020662</name>
</gene>
<evidence type="ECO:0000256" key="1">
    <source>
        <dbReference type="SAM" id="MobiDB-lite"/>
    </source>
</evidence>
<feature type="chain" id="PRO_5042886220" description="Immunoglobulin G binding protein A" evidence="2">
    <location>
        <begin position="29"/>
        <end position="769"/>
    </location>
</feature>
<accession>A0AAQ4ETF8</accession>
<evidence type="ECO:0000313" key="3">
    <source>
        <dbReference type="EMBL" id="KAK8777997.1"/>
    </source>
</evidence>
<dbReference type="EMBL" id="JARKHS020011220">
    <property type="protein sequence ID" value="KAK8777997.1"/>
    <property type="molecule type" value="Genomic_DNA"/>
</dbReference>
<evidence type="ECO:0000313" key="4">
    <source>
        <dbReference type="Proteomes" id="UP001321473"/>
    </source>
</evidence>
<dbReference type="AlphaFoldDB" id="A0AAQ4ETF8"/>
<keyword evidence="2" id="KW-0732">Signal</keyword>
<organism evidence="3 4">
    <name type="scientific">Amblyomma americanum</name>
    <name type="common">Lone star tick</name>
    <dbReference type="NCBI Taxonomy" id="6943"/>
    <lineage>
        <taxon>Eukaryota</taxon>
        <taxon>Metazoa</taxon>
        <taxon>Ecdysozoa</taxon>
        <taxon>Arthropoda</taxon>
        <taxon>Chelicerata</taxon>
        <taxon>Arachnida</taxon>
        <taxon>Acari</taxon>
        <taxon>Parasitiformes</taxon>
        <taxon>Ixodida</taxon>
        <taxon>Ixodoidea</taxon>
        <taxon>Ixodidae</taxon>
        <taxon>Amblyomminae</taxon>
        <taxon>Amblyomma</taxon>
    </lineage>
</organism>
<reference evidence="3 4" key="1">
    <citation type="journal article" date="2023" name="Arcadia Sci">
        <title>De novo assembly of a long-read Amblyomma americanum tick genome.</title>
        <authorList>
            <person name="Chou S."/>
            <person name="Poskanzer K.E."/>
            <person name="Rollins M."/>
            <person name="Thuy-Boun P.S."/>
        </authorList>
    </citation>
    <scope>NUCLEOTIDE SEQUENCE [LARGE SCALE GENOMIC DNA]</scope>
    <source>
        <strain evidence="3">F_SG_1</strain>
        <tissue evidence="3">Salivary glands</tissue>
    </source>
</reference>
<protein>
    <recommendedName>
        <fullName evidence="5">Immunoglobulin G binding protein A</fullName>
    </recommendedName>
</protein>
<keyword evidence="4" id="KW-1185">Reference proteome</keyword>
<comment type="caution">
    <text evidence="3">The sequence shown here is derived from an EMBL/GenBank/DDBJ whole genome shotgun (WGS) entry which is preliminary data.</text>
</comment>
<feature type="compositionally biased region" description="Basic residues" evidence="1">
    <location>
        <begin position="171"/>
        <end position="235"/>
    </location>
</feature>
<feature type="compositionally biased region" description="Low complexity" evidence="1">
    <location>
        <begin position="159"/>
        <end position="170"/>
    </location>
</feature>